<evidence type="ECO:0000256" key="2">
    <source>
        <dbReference type="ARBA" id="ARBA00022737"/>
    </source>
</evidence>
<sequence>MTRIYPSHAQSMPCALMDEIIQYFLTDIGKMLSFTQRFNPIYPCLTMALEFVGGALLSAFLQVAFEKLASPQILDFFCAKKLDQKLLTKLETKLNSINSLADDAERKQFTDPHVRNWLLKVKDAVLDAEDLLDDIQKLSKTQVDAESESQTSTGCTCKVLNFFKSSSIISSFNKEIESRMEQNLDDLEFLSSQKGALGLKTANSVGYGLSNELPQKSQTTSLVVGTDIYGRDHDKEVILDWLTSDINRNQPSILSIVGMGGVGKTTLAQHVFNDPRVDEPKFNVKVWVCVSQEFDVFKLSRAILEAVTKSTDDSRDLEMVHRRLKEKLMGKKFFLVLDDVWNENQPKWEEVKKPLVFVAQGSRILVTTRSKEVASTMRSEVHSLKQLHEDHCWKLFAKHAFRGDDDTQPNPECTDIGMKIVKKCKGLPLALKTMGSLLYNKSSVSEWKIVFQSEIWEFSKERCDIIPALALSYIHLPSHLKVCFVYCALFPKDYEFKKEHLIHLWITENLLHCRQHSKTPEEVCQQYFNDLLSRSFFQQLGEKVGLFVMHDLLNDLAKYVGGDIYFRWEVNQAEKMQKVTRHLSLELGDNKYFDGFGTLCKTERLRTFLPTSDRKLVYLYWFCNMSIHELFTKFKFLRILSLSHCSNLKELPDSVDNLEHLRSLDLSWTEIKKLPENICSLSHLQILKLNFCSLLEELPSNLYLLTTLCRLEFIFTKVRKLPPGLEKLKNLKVMMTTFEVDHSMESGIEVLGKLNILYKDLSIGGLQHIENPEDALEADLKNKTHLVRLTLRWERTGNSMDSKKVEDVIENLQPSKNLKELSISNYGGNKFPKWLLDDSLPNLVSLELTNCEFCPSLPPLGLLPFLKTLYISGFDKVVSIDADFHGNNSSSFQSLQRLEFSNMRQWEKWECQSVTSAFQNLRILSLKDCPKLKGQLPELLVPLETLEITGCQQLEVLPPRTLELDLRHCGKLQLDWAPMEWPRMGGHHMKALFSKGDGSRTLDKLEIEDSIDDSIPLTTFPLDSFPTVKRLVLSRFGNLRMISQDQAHHDLGDLIISKCPKLESFPANIHMLLPSLWRLRIMDCPRLKLLSSGGLPSNLEEMKLINCSRLVGSLKGAFGDSSSLESLEISELDAECFPDESLLPPSLAKLTLRDCLNLEKLDYKGLSKLSSLQSLALLHCPKLQCLPEQGFPQSISNLKIINCPLLKQRCQRGGQDWEKIAHIECLNMW</sequence>
<evidence type="ECO:0000313" key="11">
    <source>
        <dbReference type="EMBL" id="WVZ02181.1"/>
    </source>
</evidence>
<dbReference type="InterPro" id="IPR058922">
    <property type="entry name" value="WHD_DRP"/>
</dbReference>
<evidence type="ECO:0000313" key="12">
    <source>
        <dbReference type="Proteomes" id="UP001374535"/>
    </source>
</evidence>
<keyword evidence="4" id="KW-0611">Plant defense</keyword>
<dbReference type="Pfam" id="PF25019">
    <property type="entry name" value="LRR_R13L1-DRL21"/>
    <property type="match status" value="1"/>
</dbReference>
<dbReference type="GO" id="GO:0005524">
    <property type="term" value="F:ATP binding"/>
    <property type="evidence" value="ECO:0007669"/>
    <property type="project" value="UniProtKB-KW"/>
</dbReference>
<dbReference type="EMBL" id="CP144694">
    <property type="protein sequence ID" value="WVZ02181.1"/>
    <property type="molecule type" value="Genomic_DNA"/>
</dbReference>
<evidence type="ECO:0000256" key="1">
    <source>
        <dbReference type="ARBA" id="ARBA00022614"/>
    </source>
</evidence>
<evidence type="ECO:0000259" key="8">
    <source>
        <dbReference type="Pfam" id="PF18052"/>
    </source>
</evidence>
<dbReference type="Pfam" id="PF18052">
    <property type="entry name" value="Rx_N"/>
    <property type="match status" value="1"/>
</dbReference>
<feature type="domain" description="NB-ARC" evidence="7">
    <location>
        <begin position="233"/>
        <end position="405"/>
    </location>
</feature>
<evidence type="ECO:0000256" key="3">
    <source>
        <dbReference type="ARBA" id="ARBA00022741"/>
    </source>
</evidence>
<keyword evidence="2" id="KW-0677">Repeat</keyword>
<dbReference type="FunFam" id="3.40.50.300:FF:001091">
    <property type="entry name" value="Probable disease resistance protein At1g61300"/>
    <property type="match status" value="1"/>
</dbReference>
<keyword evidence="1" id="KW-0433">Leucine-rich repeat</keyword>
<dbReference type="Proteomes" id="UP001374535">
    <property type="component" value="Chromosome 7"/>
</dbReference>
<protein>
    <recommendedName>
        <fullName evidence="13">Disease resistance RPP13-like protein 1</fullName>
    </recommendedName>
</protein>
<keyword evidence="3" id="KW-0547">Nucleotide-binding</keyword>
<dbReference type="InterPro" id="IPR041118">
    <property type="entry name" value="Rx_N"/>
</dbReference>
<dbReference type="InterPro" id="IPR036388">
    <property type="entry name" value="WH-like_DNA-bd_sf"/>
</dbReference>
<name>A0AAQ3N4F1_VIGMU</name>
<dbReference type="GO" id="GO:0006952">
    <property type="term" value="P:defense response"/>
    <property type="evidence" value="ECO:0007669"/>
    <property type="project" value="UniProtKB-KW"/>
</dbReference>
<dbReference type="SUPFAM" id="SSF52540">
    <property type="entry name" value="P-loop containing nucleoside triphosphate hydrolases"/>
    <property type="match status" value="1"/>
</dbReference>
<accession>A0AAQ3N4F1</accession>
<dbReference type="PANTHER" id="PTHR36766:SF40">
    <property type="entry name" value="DISEASE RESISTANCE PROTEIN RGA3"/>
    <property type="match status" value="1"/>
</dbReference>
<dbReference type="InterPro" id="IPR042197">
    <property type="entry name" value="Apaf_helical"/>
</dbReference>
<dbReference type="GO" id="GO:0043531">
    <property type="term" value="F:ADP binding"/>
    <property type="evidence" value="ECO:0007669"/>
    <property type="project" value="InterPro"/>
</dbReference>
<feature type="coiled-coil region" evidence="6">
    <location>
        <begin position="87"/>
        <end position="148"/>
    </location>
</feature>
<dbReference type="AlphaFoldDB" id="A0AAQ3N4F1"/>
<gene>
    <name evidence="11" type="ORF">V8G54_022987</name>
</gene>
<dbReference type="Gene3D" id="3.80.10.10">
    <property type="entry name" value="Ribonuclease Inhibitor"/>
    <property type="match status" value="2"/>
</dbReference>
<dbReference type="Pfam" id="PF23559">
    <property type="entry name" value="WHD_DRP"/>
    <property type="match status" value="1"/>
</dbReference>
<organism evidence="11 12">
    <name type="scientific">Vigna mungo</name>
    <name type="common">Black gram</name>
    <name type="synonym">Phaseolus mungo</name>
    <dbReference type="NCBI Taxonomy" id="3915"/>
    <lineage>
        <taxon>Eukaryota</taxon>
        <taxon>Viridiplantae</taxon>
        <taxon>Streptophyta</taxon>
        <taxon>Embryophyta</taxon>
        <taxon>Tracheophyta</taxon>
        <taxon>Spermatophyta</taxon>
        <taxon>Magnoliopsida</taxon>
        <taxon>eudicotyledons</taxon>
        <taxon>Gunneridae</taxon>
        <taxon>Pentapetalae</taxon>
        <taxon>rosids</taxon>
        <taxon>fabids</taxon>
        <taxon>Fabales</taxon>
        <taxon>Fabaceae</taxon>
        <taxon>Papilionoideae</taxon>
        <taxon>50 kb inversion clade</taxon>
        <taxon>NPAAA clade</taxon>
        <taxon>indigoferoid/millettioid clade</taxon>
        <taxon>Phaseoleae</taxon>
        <taxon>Vigna</taxon>
    </lineage>
</organism>
<dbReference type="InterPro" id="IPR032675">
    <property type="entry name" value="LRR_dom_sf"/>
</dbReference>
<dbReference type="Gene3D" id="1.10.8.430">
    <property type="entry name" value="Helical domain of apoptotic protease-activating factors"/>
    <property type="match status" value="1"/>
</dbReference>
<dbReference type="PANTHER" id="PTHR36766">
    <property type="entry name" value="PLANT BROAD-SPECTRUM MILDEW RESISTANCE PROTEIN RPW8"/>
    <property type="match status" value="1"/>
</dbReference>
<dbReference type="InterPro" id="IPR002182">
    <property type="entry name" value="NB-ARC"/>
</dbReference>
<dbReference type="Pfam" id="PF00931">
    <property type="entry name" value="NB-ARC"/>
    <property type="match status" value="1"/>
</dbReference>
<dbReference type="PRINTS" id="PR00364">
    <property type="entry name" value="DISEASERSIST"/>
</dbReference>
<evidence type="ECO:0000256" key="5">
    <source>
        <dbReference type="ARBA" id="ARBA00022840"/>
    </source>
</evidence>
<feature type="domain" description="R13L1/DRL21-like LRR repeat region" evidence="10">
    <location>
        <begin position="748"/>
        <end position="873"/>
    </location>
</feature>
<feature type="domain" description="Disease resistance protein winged helix" evidence="9">
    <location>
        <begin position="489"/>
        <end position="557"/>
    </location>
</feature>
<reference evidence="11 12" key="1">
    <citation type="journal article" date="2023" name="Life. Sci Alliance">
        <title>Evolutionary insights into 3D genome organization and epigenetic landscape of Vigna mungo.</title>
        <authorList>
            <person name="Junaid A."/>
            <person name="Singh B."/>
            <person name="Bhatia S."/>
        </authorList>
    </citation>
    <scope>NUCLEOTIDE SEQUENCE [LARGE SCALE GENOMIC DNA]</scope>
    <source>
        <strain evidence="11">Urdbean</strain>
    </source>
</reference>
<dbReference type="GO" id="GO:0051707">
    <property type="term" value="P:response to other organism"/>
    <property type="evidence" value="ECO:0007669"/>
    <property type="project" value="UniProtKB-ARBA"/>
</dbReference>
<evidence type="ECO:0000259" key="10">
    <source>
        <dbReference type="Pfam" id="PF25019"/>
    </source>
</evidence>
<keyword evidence="12" id="KW-1185">Reference proteome</keyword>
<keyword evidence="5" id="KW-0067">ATP-binding</keyword>
<dbReference type="Gene3D" id="3.40.50.300">
    <property type="entry name" value="P-loop containing nucleotide triphosphate hydrolases"/>
    <property type="match status" value="1"/>
</dbReference>
<evidence type="ECO:0000256" key="6">
    <source>
        <dbReference type="SAM" id="Coils"/>
    </source>
</evidence>
<evidence type="ECO:0000256" key="4">
    <source>
        <dbReference type="ARBA" id="ARBA00022821"/>
    </source>
</evidence>
<dbReference type="Gene3D" id="1.20.5.4130">
    <property type="match status" value="1"/>
</dbReference>
<evidence type="ECO:0000259" key="9">
    <source>
        <dbReference type="Pfam" id="PF23559"/>
    </source>
</evidence>
<keyword evidence="6" id="KW-0175">Coiled coil</keyword>
<feature type="domain" description="Disease resistance N-terminal" evidence="8">
    <location>
        <begin position="57"/>
        <end position="136"/>
    </location>
</feature>
<dbReference type="Gene3D" id="1.10.10.10">
    <property type="entry name" value="Winged helix-like DNA-binding domain superfamily/Winged helix DNA-binding domain"/>
    <property type="match status" value="1"/>
</dbReference>
<dbReference type="FunFam" id="1.10.10.10:FF:000322">
    <property type="entry name" value="Probable disease resistance protein At1g63360"/>
    <property type="match status" value="1"/>
</dbReference>
<dbReference type="SUPFAM" id="SSF52058">
    <property type="entry name" value="L domain-like"/>
    <property type="match status" value="2"/>
</dbReference>
<evidence type="ECO:0000259" key="7">
    <source>
        <dbReference type="Pfam" id="PF00931"/>
    </source>
</evidence>
<proteinExistence type="predicted"/>
<dbReference type="InterPro" id="IPR056789">
    <property type="entry name" value="LRR_R13L1-DRL21"/>
</dbReference>
<dbReference type="InterPro" id="IPR027417">
    <property type="entry name" value="P-loop_NTPase"/>
</dbReference>
<evidence type="ECO:0008006" key="13">
    <source>
        <dbReference type="Google" id="ProtNLM"/>
    </source>
</evidence>